<dbReference type="AlphaFoldDB" id="A0A085B8W6"/>
<dbReference type="Proteomes" id="UP000028623">
    <property type="component" value="Unassembled WGS sequence"/>
</dbReference>
<accession>A0A085B8W6</accession>
<dbReference type="EMBL" id="JPLY01000005">
    <property type="protein sequence ID" value="KFC18911.1"/>
    <property type="molecule type" value="Genomic_DNA"/>
</dbReference>
<evidence type="ECO:0008006" key="3">
    <source>
        <dbReference type="Google" id="ProtNLM"/>
    </source>
</evidence>
<proteinExistence type="predicted"/>
<comment type="caution">
    <text evidence="1">The sequence shown here is derived from an EMBL/GenBank/DDBJ whole genome shotgun (WGS) entry which is preliminary data.</text>
</comment>
<evidence type="ECO:0000313" key="2">
    <source>
        <dbReference type="Proteomes" id="UP000028623"/>
    </source>
</evidence>
<gene>
    <name evidence="1" type="ORF">IO89_15370</name>
</gene>
<organism evidence="1 2">
    <name type="scientific">Epilithonimonas lactis</name>
    <dbReference type="NCBI Taxonomy" id="421072"/>
    <lineage>
        <taxon>Bacteria</taxon>
        <taxon>Pseudomonadati</taxon>
        <taxon>Bacteroidota</taxon>
        <taxon>Flavobacteriia</taxon>
        <taxon>Flavobacteriales</taxon>
        <taxon>Weeksellaceae</taxon>
        <taxon>Chryseobacterium group</taxon>
        <taxon>Epilithonimonas</taxon>
    </lineage>
</organism>
<protein>
    <recommendedName>
        <fullName evidence="3">DUF4304 domain-containing protein</fullName>
    </recommendedName>
</protein>
<reference evidence="1 2" key="1">
    <citation type="submission" date="2014-07" db="EMBL/GenBank/DDBJ databases">
        <title>Epilithonimonas lactis LMG 22401 Genome.</title>
        <authorList>
            <person name="Pipes S.E."/>
            <person name="Stropko S.J."/>
        </authorList>
    </citation>
    <scope>NUCLEOTIDE SEQUENCE [LARGE SCALE GENOMIC DNA]</scope>
    <source>
        <strain evidence="1 2">LMG 24401</strain>
    </source>
</reference>
<evidence type="ECO:0000313" key="1">
    <source>
        <dbReference type="EMBL" id="KFC18911.1"/>
    </source>
</evidence>
<sequence>MDDKKPTDRIVEIIKPYIESKGFLYKKGQKDFVRKFKLGRQRFSFNFDGRGGLTTVNCGFSSTLMNS</sequence>
<name>A0A085B8W6_9FLAO</name>
<keyword evidence="2" id="KW-1185">Reference proteome</keyword>